<feature type="region of interest" description="Disordered" evidence="1">
    <location>
        <begin position="91"/>
        <end position="114"/>
    </location>
</feature>
<evidence type="ECO:0000313" key="3">
    <source>
        <dbReference type="Proteomes" id="UP000436047"/>
    </source>
</evidence>
<dbReference type="Pfam" id="PF24829">
    <property type="entry name" value="Phage_connect_2"/>
    <property type="match status" value="1"/>
</dbReference>
<reference evidence="2 3" key="1">
    <citation type="submission" date="2019-08" db="EMBL/GenBank/DDBJ databases">
        <title>In-depth cultivation of the pig gut microbiome towards novel bacterial diversity and tailored functional studies.</title>
        <authorList>
            <person name="Wylensek D."/>
            <person name="Hitch T.C.A."/>
            <person name="Clavel T."/>
        </authorList>
    </citation>
    <scope>NUCLEOTIDE SEQUENCE [LARGE SCALE GENOMIC DNA]</scope>
    <source>
        <strain evidence="2 3">WCA-389-WT-23B</strain>
    </source>
</reference>
<evidence type="ECO:0000256" key="1">
    <source>
        <dbReference type="SAM" id="MobiDB-lite"/>
    </source>
</evidence>
<accession>A0A6N7WPD3</accession>
<dbReference type="InterPro" id="IPR056951">
    <property type="entry name" value="Phage_connect_2"/>
</dbReference>
<dbReference type="AlphaFoldDB" id="A0A6N7WPD3"/>
<dbReference type="RefSeq" id="WP_154468041.1">
    <property type="nucleotide sequence ID" value="NZ_VUMI01000073.1"/>
</dbReference>
<protein>
    <submittedName>
        <fullName evidence="2">DNA-packaging protein</fullName>
    </submittedName>
</protein>
<comment type="caution">
    <text evidence="2">The sequence shown here is derived from an EMBL/GenBank/DDBJ whole genome shotgun (WGS) entry which is preliminary data.</text>
</comment>
<evidence type="ECO:0000313" key="2">
    <source>
        <dbReference type="EMBL" id="MSS91655.1"/>
    </source>
</evidence>
<dbReference type="EMBL" id="VUMI01000073">
    <property type="protein sequence ID" value="MSS91655.1"/>
    <property type="molecule type" value="Genomic_DNA"/>
</dbReference>
<name>A0A6N7WPD3_9FIRM</name>
<sequence length="114" mass="12685">MATQLTEKIRGALRISSQAQTITDEINDCIEACKRDLQQVGVNNLDESDALIIRAITIYCKAEFGYSDKAQQFRQSYDSLKIALSLMEEYQTKPENTDTGTTEQEGAVESGEVV</sequence>
<dbReference type="GeneID" id="86056563"/>
<keyword evidence="3" id="KW-1185">Reference proteome</keyword>
<dbReference type="Proteomes" id="UP000436047">
    <property type="component" value="Unassembled WGS sequence"/>
</dbReference>
<proteinExistence type="predicted"/>
<gene>
    <name evidence="2" type="ORF">FYJ45_26560</name>
</gene>
<organism evidence="2 3">
    <name type="scientific">Eisenbergiella porci</name>
    <dbReference type="NCBI Taxonomy" id="2652274"/>
    <lineage>
        <taxon>Bacteria</taxon>
        <taxon>Bacillati</taxon>
        <taxon>Bacillota</taxon>
        <taxon>Clostridia</taxon>
        <taxon>Lachnospirales</taxon>
        <taxon>Lachnospiraceae</taxon>
        <taxon>Eisenbergiella</taxon>
    </lineage>
</organism>